<evidence type="ECO:0000259" key="1">
    <source>
        <dbReference type="SMART" id="SM00952"/>
    </source>
</evidence>
<feature type="domain" description="RAP" evidence="1">
    <location>
        <begin position="552"/>
        <end position="609"/>
    </location>
</feature>
<protein>
    <submittedName>
        <fullName evidence="2">FAST kinase domain-containing protein 3</fullName>
    </submittedName>
</protein>
<keyword evidence="2" id="KW-0418">Kinase</keyword>
<name>A0A0V0RYS8_9BILA</name>
<proteinExistence type="predicted"/>
<dbReference type="InterPro" id="IPR013579">
    <property type="entry name" value="FAST_2"/>
</dbReference>
<keyword evidence="3" id="KW-1185">Reference proteome</keyword>
<evidence type="ECO:0000313" key="3">
    <source>
        <dbReference type="Proteomes" id="UP000054630"/>
    </source>
</evidence>
<evidence type="ECO:0000313" key="2">
    <source>
        <dbReference type="EMBL" id="KRX19662.1"/>
    </source>
</evidence>
<keyword evidence="2" id="KW-0808">Transferase</keyword>
<reference evidence="2 3" key="1">
    <citation type="submission" date="2015-01" db="EMBL/GenBank/DDBJ databases">
        <title>Evolution of Trichinella species and genotypes.</title>
        <authorList>
            <person name="Korhonen P.K."/>
            <person name="Edoardo P."/>
            <person name="Giuseppe L.R."/>
            <person name="Gasser R.B."/>
        </authorList>
    </citation>
    <scope>NUCLEOTIDE SEQUENCE [LARGE SCALE GENOMIC DNA]</scope>
    <source>
        <strain evidence="2">ISS37</strain>
    </source>
</reference>
<dbReference type="OrthoDB" id="6501018at2759"/>
<dbReference type="Pfam" id="PF08368">
    <property type="entry name" value="FAST_2"/>
    <property type="match status" value="1"/>
</dbReference>
<dbReference type="Proteomes" id="UP000054630">
    <property type="component" value="Unassembled WGS sequence"/>
</dbReference>
<comment type="caution">
    <text evidence="2">The sequence shown here is derived from an EMBL/GenBank/DDBJ whole genome shotgun (WGS) entry which is preliminary data.</text>
</comment>
<accession>A0A0V0RYS8</accession>
<dbReference type="EMBL" id="JYDL01000056">
    <property type="protein sequence ID" value="KRX19662.1"/>
    <property type="molecule type" value="Genomic_DNA"/>
</dbReference>
<dbReference type="AlphaFoldDB" id="A0A0V0RYS8"/>
<organism evidence="2 3">
    <name type="scientific">Trichinella nelsoni</name>
    <dbReference type="NCBI Taxonomy" id="6336"/>
    <lineage>
        <taxon>Eukaryota</taxon>
        <taxon>Metazoa</taxon>
        <taxon>Ecdysozoa</taxon>
        <taxon>Nematoda</taxon>
        <taxon>Enoplea</taxon>
        <taxon>Dorylaimia</taxon>
        <taxon>Trichinellida</taxon>
        <taxon>Trichinellidae</taxon>
        <taxon>Trichinella</taxon>
    </lineage>
</organism>
<dbReference type="SMART" id="SM00952">
    <property type="entry name" value="RAP"/>
    <property type="match status" value="1"/>
</dbReference>
<sequence length="618" mass="71628">MLNYLIQLACLEEWNANGQREMAWQYLANCIQQCNFALENIPVEYTMFAGKLFHRLLYTRMSLGKLRCAICYRKCISISALLENHGTAQTDVNKQNTYVLPHWVNTQNSMKIYEAKSVNELWEIFDEKKLSSGELVSFLNCLCKLSINGTATDEFKRRSDVICQKIFNRLNQFKSGDFIIIFRCLLKLNVSPEHKIIQILEQQLLRCLHLLSVSSLISLVCFHFPFATSDESKIFQRELEMALFDKIDSITSFFSLLELWTVYGTDYNWKTALQCKMLKLTGEASLDELLKMLLHLADRSIRIPKVIDSNLLRIYNLQKENGLNLNQATSVLNSMMKLSYLKLDLVNAACDVLKDNILNLDNVNSINEIAYIFGSMKLRHESILNLLCEWFTTRLNSLAVSDLFQLVITLAQCNFENSICNKISNHLENADGRNSNAWLNVVWNDLLATMKLVNVKSAVQLEVDDYAGPEFKFDLPESCRYEMIMNRQKIDMAQILFDALNNLVPLHKYVKYQFIHQLGYAIEAELRYDLKNGIISLEDWKRSEDVCKKVLLILLDQRDFTKISSKLIGRRAMMIRHFKLSGYSIATIHWSKFGQLKNKLDRIKFLNNCTKISQIRTD</sequence>
<dbReference type="GO" id="GO:0016301">
    <property type="term" value="F:kinase activity"/>
    <property type="evidence" value="ECO:0007669"/>
    <property type="project" value="UniProtKB-KW"/>
</dbReference>
<dbReference type="STRING" id="6336.A0A0V0RYS8"/>
<dbReference type="InterPro" id="IPR013584">
    <property type="entry name" value="RAP"/>
</dbReference>
<gene>
    <name evidence="2" type="primary">FASTKD3</name>
    <name evidence="2" type="ORF">T07_9532</name>
</gene>